<feature type="compositionally biased region" description="Basic and acidic residues" evidence="1">
    <location>
        <begin position="943"/>
        <end position="953"/>
    </location>
</feature>
<feature type="compositionally biased region" description="Polar residues" evidence="1">
    <location>
        <begin position="928"/>
        <end position="942"/>
    </location>
</feature>
<feature type="compositionally biased region" description="Polar residues" evidence="1">
    <location>
        <begin position="808"/>
        <end position="822"/>
    </location>
</feature>
<feature type="compositionally biased region" description="Basic and acidic residues" evidence="1">
    <location>
        <begin position="904"/>
        <end position="926"/>
    </location>
</feature>
<feature type="region of interest" description="Disordered" evidence="1">
    <location>
        <begin position="1131"/>
        <end position="1174"/>
    </location>
</feature>
<feature type="region of interest" description="Disordered" evidence="1">
    <location>
        <begin position="192"/>
        <end position="339"/>
    </location>
</feature>
<feature type="region of interest" description="Disordered" evidence="1">
    <location>
        <begin position="518"/>
        <end position="1096"/>
    </location>
</feature>
<evidence type="ECO:0000313" key="2">
    <source>
        <dbReference type="Proteomes" id="UP000694888"/>
    </source>
</evidence>
<proteinExistence type="predicted"/>
<keyword evidence="2" id="KW-1185">Reference proteome</keyword>
<feature type="compositionally biased region" description="Polar residues" evidence="1">
    <location>
        <begin position="396"/>
        <end position="409"/>
    </location>
</feature>
<feature type="compositionally biased region" description="Basic and acidic residues" evidence="1">
    <location>
        <begin position="526"/>
        <end position="558"/>
    </location>
</feature>
<feature type="compositionally biased region" description="Polar residues" evidence="1">
    <location>
        <begin position="954"/>
        <end position="967"/>
    </location>
</feature>
<feature type="compositionally biased region" description="Basic and acidic residues" evidence="1">
    <location>
        <begin position="586"/>
        <end position="603"/>
    </location>
</feature>
<feature type="compositionally biased region" description="Polar residues" evidence="1">
    <location>
        <begin position="326"/>
        <end position="339"/>
    </location>
</feature>
<feature type="compositionally biased region" description="Polar residues" evidence="1">
    <location>
        <begin position="268"/>
        <end position="279"/>
    </location>
</feature>
<feature type="compositionally biased region" description="Polar residues" evidence="1">
    <location>
        <begin position="875"/>
        <end position="897"/>
    </location>
</feature>
<dbReference type="GeneID" id="101853384"/>
<feature type="compositionally biased region" description="Polar residues" evidence="1">
    <location>
        <begin position="775"/>
        <end position="787"/>
    </location>
</feature>
<dbReference type="Proteomes" id="UP000694888">
    <property type="component" value="Unplaced"/>
</dbReference>
<accession>A0ABM0ZZ85</accession>
<name>A0ABM0ZZ85_APLCA</name>
<feature type="region of interest" description="Disordered" evidence="1">
    <location>
        <begin position="93"/>
        <end position="134"/>
    </location>
</feature>
<dbReference type="RefSeq" id="XP_012937570.1">
    <property type="nucleotide sequence ID" value="XM_013082116.2"/>
</dbReference>
<feature type="region of interest" description="Disordered" evidence="1">
    <location>
        <begin position="455"/>
        <end position="497"/>
    </location>
</feature>
<feature type="compositionally biased region" description="Polar residues" evidence="1">
    <location>
        <begin position="737"/>
        <end position="754"/>
    </location>
</feature>
<organism evidence="2 3">
    <name type="scientific">Aplysia californica</name>
    <name type="common">California sea hare</name>
    <dbReference type="NCBI Taxonomy" id="6500"/>
    <lineage>
        <taxon>Eukaryota</taxon>
        <taxon>Metazoa</taxon>
        <taxon>Spiralia</taxon>
        <taxon>Lophotrochozoa</taxon>
        <taxon>Mollusca</taxon>
        <taxon>Gastropoda</taxon>
        <taxon>Heterobranchia</taxon>
        <taxon>Euthyneura</taxon>
        <taxon>Tectipleura</taxon>
        <taxon>Aplysiida</taxon>
        <taxon>Aplysioidea</taxon>
        <taxon>Aplysiidae</taxon>
        <taxon>Aplysia</taxon>
    </lineage>
</organism>
<feature type="region of interest" description="Disordered" evidence="1">
    <location>
        <begin position="43"/>
        <end position="74"/>
    </location>
</feature>
<feature type="region of interest" description="Disordered" evidence="1">
    <location>
        <begin position="150"/>
        <end position="169"/>
    </location>
</feature>
<evidence type="ECO:0000256" key="1">
    <source>
        <dbReference type="SAM" id="MobiDB-lite"/>
    </source>
</evidence>
<feature type="compositionally biased region" description="Basic and acidic residues" evidence="1">
    <location>
        <begin position="829"/>
        <end position="874"/>
    </location>
</feature>
<feature type="compositionally biased region" description="Basic and acidic residues" evidence="1">
    <location>
        <begin position="43"/>
        <end position="59"/>
    </location>
</feature>
<feature type="compositionally biased region" description="Basic and acidic residues" evidence="1">
    <location>
        <begin position="968"/>
        <end position="978"/>
    </location>
</feature>
<feature type="compositionally biased region" description="Polar residues" evidence="1">
    <location>
        <begin position="993"/>
        <end position="1006"/>
    </location>
</feature>
<feature type="compositionally biased region" description="Polar residues" evidence="1">
    <location>
        <begin position="158"/>
        <end position="167"/>
    </location>
</feature>
<feature type="compositionally biased region" description="Polar residues" evidence="1">
    <location>
        <begin position="1020"/>
        <end position="1029"/>
    </location>
</feature>
<gene>
    <name evidence="3" type="primary">LOC101853384</name>
</gene>
<protein>
    <submittedName>
        <fullName evidence="3">Zinc finger CCCH domain-containing protein 13</fullName>
    </submittedName>
</protein>
<feature type="compositionally biased region" description="Basic and acidic residues" evidence="1">
    <location>
        <begin position="455"/>
        <end position="496"/>
    </location>
</feature>
<feature type="compositionally biased region" description="Polar residues" evidence="1">
    <location>
        <begin position="298"/>
        <end position="310"/>
    </location>
</feature>
<feature type="compositionally biased region" description="Basic and acidic residues" evidence="1">
    <location>
        <begin position="755"/>
        <end position="771"/>
    </location>
</feature>
<sequence>MQQTIKLPHIPQTFSKRPFEGWDRALLQAANDDFAVPIRIPKEARVADRPEPRRFQSEPRHHKITSLPPAGQNGRLVAQQNVSKNNYTAYLPTGVSDNYNGKPSPRQHSLPARKPGDSGRVRKVNSAPGKENKDEVAKVVAALVRSRMGEVEPGPELQQRTFGQPTRAQEEKYIKSQRFATSWAEVRAENPAYRSHSPGDSPSAHRSHPDQNSPRVGSKIDPDTYWDTATRHRPNQPYISNRPKTWRSRPRQKTTRIKKQRHAVSLPTHPSETSGTSSMNEDKLPSDDEVDDDISPEMNASNDGEFSPRTSVDRKISPAAKGSKKQPWNNNVNIVQNSKPEPKVNSRRYIEGLTFKPTLTSKDDVYNAYIGQEELGDGNDSGMSGSEEEEYMSPAEDSNFSRSLENSPQRGEKGERVLNKREAIKYIKMTGVYGSDAYKNQRKEWFLQKLAKAQEDKAKDAEERKKMERRKREENKERQQRQLKEVRQRFRQEQVHRFRTQYVTSRVLEHEHANRYQYGLPEDYEDGFRKESNQSEFDQSKGGKEETSSKSKSTDKSKSPGPKFQSKGAKPGAAKSVNRGRGGPDQNHDPQKQKAEEDREKIVKNQQSWYADMASSQPNTGDTENSEAIEETENSRVQDDGLQKEINEERTDPLQDRSSYDKHEKDSKVVTDTAKRNNARRSDKDILAKAEKLEKRYTNNRDKKKPSNGRPGGEAAPGPQTTQPSKNKNSDKPAVTSEDNSQNHQGVSADSPNKTSKEIDKGGTKKAESPHKPSKTNIKNMGETNQNKTEENAKPSSQVFREKESDKSATLNGKNDVTNTVLTPEDQVGESKEKAKEPKINEKELVYTGHYRQEKDKQYHDLNHVIDRKQDTKVKGSSNDMRNSQNGLSSVSNSQTRLPAGQVKPHDSHLNLSSKDEPKDKEKGVQMKDSNLASAKNNVRSNPTKEPEKDNSPRKTQNKPASVQLSTKEPKKNQEPKEVPSPALKKNTGVAASLSQGARPLNQQSSSERKETGTVAPRSQGVSFTQSGQPRKVPVSSDPRAKGKAGDQSRETTAGRGGRSSKERGGPQKKPHGNAALASALFDVKTGPSWDPKSKIPKMEGIDTVVIQGKDGKGRVVKRKKNVKDVVKEADNLVKGTQTDTGTNRGTSRQRNSRMASPDLTLGSDFEVDDEDETEDDIFERLRKKYNIKIDSDEEDI</sequence>
<evidence type="ECO:0000313" key="3">
    <source>
        <dbReference type="RefSeq" id="XP_012937570.1"/>
    </source>
</evidence>
<feature type="compositionally biased region" description="Polar residues" evidence="1">
    <location>
        <begin position="1135"/>
        <end position="1155"/>
    </location>
</feature>
<feature type="compositionally biased region" description="Basic residues" evidence="1">
    <location>
        <begin position="244"/>
        <end position="262"/>
    </location>
</feature>
<feature type="region of interest" description="Disordered" evidence="1">
    <location>
        <begin position="373"/>
        <end position="417"/>
    </location>
</feature>
<feature type="compositionally biased region" description="Basic and acidic residues" evidence="1">
    <location>
        <begin position="633"/>
        <end position="701"/>
    </location>
</feature>
<feature type="compositionally biased region" description="Basic and acidic residues" evidence="1">
    <location>
        <begin position="1039"/>
        <end position="1050"/>
    </location>
</feature>
<feature type="compositionally biased region" description="Polar residues" evidence="1">
    <location>
        <begin position="604"/>
        <end position="623"/>
    </location>
</feature>
<reference evidence="3" key="1">
    <citation type="submission" date="2025-08" db="UniProtKB">
        <authorList>
            <consortium name="RefSeq"/>
        </authorList>
    </citation>
    <scope>IDENTIFICATION</scope>
</reference>